<keyword evidence="2" id="KW-1185">Reference proteome</keyword>
<dbReference type="Proteomes" id="UP001218188">
    <property type="component" value="Unassembled WGS sequence"/>
</dbReference>
<evidence type="ECO:0000313" key="1">
    <source>
        <dbReference type="EMBL" id="KAJ7029540.1"/>
    </source>
</evidence>
<comment type="caution">
    <text evidence="1">The sequence shown here is derived from an EMBL/GenBank/DDBJ whole genome shotgun (WGS) entry which is preliminary data.</text>
</comment>
<protein>
    <submittedName>
        <fullName evidence="1">Uncharacterized protein</fullName>
    </submittedName>
</protein>
<name>A0AAD6WYP1_9AGAR</name>
<proteinExistence type="predicted"/>
<sequence>MFLHLTQAETMDEVYFLHGLDFQPRVVLKPGKPKLCQCTLRSSSDVALKSSRPRSWSPNPWQFEFRKTLQEGLPKVPLIMTSMTFDSGSNVPSFRVGPSFVILRLTASRVNNSQVGSSYPIHLKIDFQAQLRFNLPYPQSHAPNRTFLPLNSRNKNPFQLNRNQAVASRLMAKWLYVAFTAQQSGVGVRAETPERLLMATNAYPTMTRIVPRKLPNAAG</sequence>
<accession>A0AAD6WYP1</accession>
<dbReference type="EMBL" id="JARJCM010000100">
    <property type="protein sequence ID" value="KAJ7029540.1"/>
    <property type="molecule type" value="Genomic_DNA"/>
</dbReference>
<gene>
    <name evidence="1" type="ORF">C8F04DRAFT_1187565</name>
</gene>
<organism evidence="1 2">
    <name type="scientific">Mycena alexandri</name>
    <dbReference type="NCBI Taxonomy" id="1745969"/>
    <lineage>
        <taxon>Eukaryota</taxon>
        <taxon>Fungi</taxon>
        <taxon>Dikarya</taxon>
        <taxon>Basidiomycota</taxon>
        <taxon>Agaricomycotina</taxon>
        <taxon>Agaricomycetes</taxon>
        <taxon>Agaricomycetidae</taxon>
        <taxon>Agaricales</taxon>
        <taxon>Marasmiineae</taxon>
        <taxon>Mycenaceae</taxon>
        <taxon>Mycena</taxon>
    </lineage>
</organism>
<reference evidence="1" key="1">
    <citation type="submission" date="2023-03" db="EMBL/GenBank/DDBJ databases">
        <title>Massive genome expansion in bonnet fungi (Mycena s.s.) driven by repeated elements and novel gene families across ecological guilds.</title>
        <authorList>
            <consortium name="Lawrence Berkeley National Laboratory"/>
            <person name="Harder C.B."/>
            <person name="Miyauchi S."/>
            <person name="Viragh M."/>
            <person name="Kuo A."/>
            <person name="Thoen E."/>
            <person name="Andreopoulos B."/>
            <person name="Lu D."/>
            <person name="Skrede I."/>
            <person name="Drula E."/>
            <person name="Henrissat B."/>
            <person name="Morin E."/>
            <person name="Kohler A."/>
            <person name="Barry K."/>
            <person name="LaButti K."/>
            <person name="Morin E."/>
            <person name="Salamov A."/>
            <person name="Lipzen A."/>
            <person name="Mereny Z."/>
            <person name="Hegedus B."/>
            <person name="Baldrian P."/>
            <person name="Stursova M."/>
            <person name="Weitz H."/>
            <person name="Taylor A."/>
            <person name="Grigoriev I.V."/>
            <person name="Nagy L.G."/>
            <person name="Martin F."/>
            <person name="Kauserud H."/>
        </authorList>
    </citation>
    <scope>NUCLEOTIDE SEQUENCE</scope>
    <source>
        <strain evidence="1">CBHHK200</strain>
    </source>
</reference>
<evidence type="ECO:0000313" key="2">
    <source>
        <dbReference type="Proteomes" id="UP001218188"/>
    </source>
</evidence>
<dbReference type="AlphaFoldDB" id="A0AAD6WYP1"/>